<dbReference type="EMBL" id="GBXM01061532">
    <property type="protein sequence ID" value="JAH47045.1"/>
    <property type="molecule type" value="Transcribed_RNA"/>
</dbReference>
<dbReference type="AlphaFoldDB" id="A0A0E9T250"/>
<accession>A0A0E9T250</accession>
<reference evidence="1" key="2">
    <citation type="journal article" date="2015" name="Fish Shellfish Immunol.">
        <title>Early steps in the European eel (Anguilla anguilla)-Vibrio vulnificus interaction in the gills: Role of the RtxA13 toxin.</title>
        <authorList>
            <person name="Callol A."/>
            <person name="Pajuelo D."/>
            <person name="Ebbesson L."/>
            <person name="Teles M."/>
            <person name="MacKenzie S."/>
            <person name="Amaro C."/>
        </authorList>
    </citation>
    <scope>NUCLEOTIDE SEQUENCE</scope>
</reference>
<sequence>MWCLGNIGVTLGLSACYEETSSRCHFYVFY</sequence>
<organism evidence="1">
    <name type="scientific">Anguilla anguilla</name>
    <name type="common">European freshwater eel</name>
    <name type="synonym">Muraena anguilla</name>
    <dbReference type="NCBI Taxonomy" id="7936"/>
    <lineage>
        <taxon>Eukaryota</taxon>
        <taxon>Metazoa</taxon>
        <taxon>Chordata</taxon>
        <taxon>Craniata</taxon>
        <taxon>Vertebrata</taxon>
        <taxon>Euteleostomi</taxon>
        <taxon>Actinopterygii</taxon>
        <taxon>Neopterygii</taxon>
        <taxon>Teleostei</taxon>
        <taxon>Anguilliformes</taxon>
        <taxon>Anguillidae</taxon>
        <taxon>Anguilla</taxon>
    </lineage>
</organism>
<proteinExistence type="predicted"/>
<evidence type="ECO:0000313" key="1">
    <source>
        <dbReference type="EMBL" id="JAH47045.1"/>
    </source>
</evidence>
<protein>
    <submittedName>
        <fullName evidence="1">Uncharacterized protein</fullName>
    </submittedName>
</protein>
<name>A0A0E9T250_ANGAN</name>
<reference evidence="1" key="1">
    <citation type="submission" date="2014-11" db="EMBL/GenBank/DDBJ databases">
        <authorList>
            <person name="Amaro Gonzalez C."/>
        </authorList>
    </citation>
    <scope>NUCLEOTIDE SEQUENCE</scope>
</reference>